<dbReference type="RefSeq" id="WP_175649085.1">
    <property type="nucleotide sequence ID" value="NZ_FTNF01000001.1"/>
</dbReference>
<evidence type="ECO:0000259" key="1">
    <source>
        <dbReference type="SMART" id="SM00255"/>
    </source>
</evidence>
<dbReference type="AlphaFoldDB" id="A0A1N6RAJ9"/>
<dbReference type="EMBL" id="FTNF01000001">
    <property type="protein sequence ID" value="SIQ25858.1"/>
    <property type="molecule type" value="Genomic_DNA"/>
</dbReference>
<sequence>MGWKVENPDSSDREYDICLSFAGEQRSYVSEVAGELSRLGIRVFYDEDEKARLWGKDLYEHLSWVYRKSAKYCILFASDEHAEKVWTTHERRAAQARAMSESQEYILPVIFDDSEVPGLLPSVGFLDARKTTASEVADLAAKKLGPIVRKSYLPPTPDLLFKMLKLKSEGDQKRCVRVAESLLGSLKRATVDERRLVGYVFTMACAEGSLTNPHVNLDLMRRDIGIPGPEITSAISGMSSLGFFSQLKRHSFEGGGEEALYLEWHDMSVYKNAKLSSFATKSSTKVAAGMFQTALEHYCEDHLVSIIERLDFSALSSSHVHRH</sequence>
<reference evidence="2 3" key="1">
    <citation type="submission" date="2017-01" db="EMBL/GenBank/DDBJ databases">
        <authorList>
            <person name="Mah S.A."/>
            <person name="Swanson W.J."/>
            <person name="Moy G.W."/>
            <person name="Vacquier V.D."/>
        </authorList>
    </citation>
    <scope>NUCLEOTIDE SEQUENCE [LARGE SCALE GENOMIC DNA]</scope>
    <source>
        <strain evidence="2 3">DSM 45758</strain>
    </source>
</reference>
<dbReference type="Gene3D" id="3.40.50.10140">
    <property type="entry name" value="Toll/interleukin-1 receptor homology (TIR) domain"/>
    <property type="match status" value="1"/>
</dbReference>
<dbReference type="InterPro" id="IPR000157">
    <property type="entry name" value="TIR_dom"/>
</dbReference>
<dbReference type="STRING" id="1198245.SAMN05444858_101668"/>
<evidence type="ECO:0000313" key="2">
    <source>
        <dbReference type="EMBL" id="SIQ25858.1"/>
    </source>
</evidence>
<dbReference type="SMART" id="SM00255">
    <property type="entry name" value="TIR"/>
    <property type="match status" value="1"/>
</dbReference>
<organism evidence="2 3">
    <name type="scientific">Micromonospora avicenniae</name>
    <dbReference type="NCBI Taxonomy" id="1198245"/>
    <lineage>
        <taxon>Bacteria</taxon>
        <taxon>Bacillati</taxon>
        <taxon>Actinomycetota</taxon>
        <taxon>Actinomycetes</taxon>
        <taxon>Micromonosporales</taxon>
        <taxon>Micromonosporaceae</taxon>
        <taxon>Micromonospora</taxon>
    </lineage>
</organism>
<dbReference type="Proteomes" id="UP000186004">
    <property type="component" value="Unassembled WGS sequence"/>
</dbReference>
<dbReference type="GO" id="GO:0007165">
    <property type="term" value="P:signal transduction"/>
    <property type="evidence" value="ECO:0007669"/>
    <property type="project" value="InterPro"/>
</dbReference>
<evidence type="ECO:0000313" key="3">
    <source>
        <dbReference type="Proteomes" id="UP000186004"/>
    </source>
</evidence>
<accession>A0A1N6RAJ9</accession>
<name>A0A1N6RAJ9_9ACTN</name>
<protein>
    <submittedName>
        <fullName evidence="2">TIR domain-containing protein</fullName>
    </submittedName>
</protein>
<dbReference type="Pfam" id="PF13676">
    <property type="entry name" value="TIR_2"/>
    <property type="match status" value="1"/>
</dbReference>
<gene>
    <name evidence="2" type="ORF">SAMN05444858_101668</name>
</gene>
<dbReference type="InterPro" id="IPR035897">
    <property type="entry name" value="Toll_tir_struct_dom_sf"/>
</dbReference>
<proteinExistence type="predicted"/>
<dbReference type="SUPFAM" id="SSF52200">
    <property type="entry name" value="Toll/Interleukin receptor TIR domain"/>
    <property type="match status" value="1"/>
</dbReference>
<keyword evidence="3" id="KW-1185">Reference proteome</keyword>
<feature type="domain" description="TIR" evidence="1">
    <location>
        <begin position="14"/>
        <end position="173"/>
    </location>
</feature>